<dbReference type="InterPro" id="IPR036514">
    <property type="entry name" value="SGNH_hydro_sf"/>
</dbReference>
<evidence type="ECO:0000259" key="3">
    <source>
        <dbReference type="PROSITE" id="PS50853"/>
    </source>
</evidence>
<proteinExistence type="predicted"/>
<feature type="domain" description="Fibronectin type-III" evidence="3">
    <location>
        <begin position="492"/>
        <end position="579"/>
    </location>
</feature>
<dbReference type="CDD" id="cd00063">
    <property type="entry name" value="FN3"/>
    <property type="match status" value="1"/>
</dbReference>
<dbReference type="InterPro" id="IPR036116">
    <property type="entry name" value="FN3_sf"/>
</dbReference>
<feature type="signal peptide" evidence="2">
    <location>
        <begin position="1"/>
        <end position="24"/>
    </location>
</feature>
<dbReference type="InterPro" id="IPR005181">
    <property type="entry name" value="SASA"/>
</dbReference>
<dbReference type="Proteomes" id="UP000680038">
    <property type="component" value="Unassembled WGS sequence"/>
</dbReference>
<dbReference type="PROSITE" id="PS50853">
    <property type="entry name" value="FN3"/>
    <property type="match status" value="1"/>
</dbReference>
<dbReference type="Pfam" id="PF18962">
    <property type="entry name" value="Por_Secre_tail"/>
    <property type="match status" value="1"/>
</dbReference>
<comment type="caution">
    <text evidence="4">The sequence shown here is derived from an EMBL/GenBank/DDBJ whole genome shotgun (WGS) entry which is preliminary data.</text>
</comment>
<dbReference type="Gene3D" id="2.60.40.10">
    <property type="entry name" value="Immunoglobulins"/>
    <property type="match status" value="1"/>
</dbReference>
<dbReference type="SUPFAM" id="SSF52266">
    <property type="entry name" value="SGNH hydrolase"/>
    <property type="match status" value="1"/>
</dbReference>
<dbReference type="NCBIfam" id="TIGR04183">
    <property type="entry name" value="Por_Secre_tail"/>
    <property type="match status" value="1"/>
</dbReference>
<evidence type="ECO:0000256" key="2">
    <source>
        <dbReference type="SAM" id="SignalP"/>
    </source>
</evidence>
<dbReference type="InterPro" id="IPR013783">
    <property type="entry name" value="Ig-like_fold"/>
</dbReference>
<reference evidence="4" key="1">
    <citation type="submission" date="2021-04" db="EMBL/GenBank/DDBJ databases">
        <authorList>
            <person name="Rodrigo-Torres L."/>
            <person name="Arahal R. D."/>
            <person name="Lucena T."/>
        </authorList>
    </citation>
    <scope>NUCLEOTIDE SEQUENCE</scope>
    <source>
        <strain evidence="4">CECT 9275</strain>
    </source>
</reference>
<keyword evidence="2" id="KW-0732">Signal</keyword>
<accession>A0A916N446</accession>
<keyword evidence="5" id="KW-1185">Reference proteome</keyword>
<keyword evidence="1" id="KW-0378">Hydrolase</keyword>
<dbReference type="InterPro" id="IPR026444">
    <property type="entry name" value="Secre_tail"/>
</dbReference>
<dbReference type="AlphaFoldDB" id="A0A916N446"/>
<organism evidence="4 5">
    <name type="scientific">Dyadobacter helix</name>
    <dbReference type="NCBI Taxonomy" id="2822344"/>
    <lineage>
        <taxon>Bacteria</taxon>
        <taxon>Pseudomonadati</taxon>
        <taxon>Bacteroidota</taxon>
        <taxon>Cytophagia</taxon>
        <taxon>Cytophagales</taxon>
        <taxon>Spirosomataceae</taxon>
        <taxon>Dyadobacter</taxon>
    </lineage>
</organism>
<dbReference type="InterPro" id="IPR003961">
    <property type="entry name" value="FN3_dom"/>
</dbReference>
<evidence type="ECO:0000256" key="1">
    <source>
        <dbReference type="ARBA" id="ARBA00022801"/>
    </source>
</evidence>
<evidence type="ECO:0000313" key="5">
    <source>
        <dbReference type="Proteomes" id="UP000680038"/>
    </source>
</evidence>
<dbReference type="SUPFAM" id="SSF49265">
    <property type="entry name" value="Fibronectin type III"/>
    <property type="match status" value="1"/>
</dbReference>
<dbReference type="Gene3D" id="3.40.50.1110">
    <property type="entry name" value="SGNH hydrolase"/>
    <property type="match status" value="1"/>
</dbReference>
<dbReference type="GO" id="GO:0016788">
    <property type="term" value="F:hydrolase activity, acting on ester bonds"/>
    <property type="evidence" value="ECO:0007669"/>
    <property type="project" value="UniProtKB-ARBA"/>
</dbReference>
<evidence type="ECO:0000313" key="4">
    <source>
        <dbReference type="EMBL" id="CAG4989781.1"/>
    </source>
</evidence>
<dbReference type="RefSeq" id="WP_215237154.1">
    <property type="nucleotide sequence ID" value="NZ_CAJRAF010000001.1"/>
</dbReference>
<dbReference type="EMBL" id="CAJRAF010000001">
    <property type="protein sequence ID" value="CAG4989781.1"/>
    <property type="molecule type" value="Genomic_DNA"/>
</dbReference>
<name>A0A916N446_9BACT</name>
<sequence>MNFTFLKRTLFLIILCTWAGQSHGQRFYSVVFNNLPKDNQLYAREDDNTAEVPISGLIETAGWDHMSVVTYRNQERLAYNKAMLNYGSNFFANFDLKPKIKAEMADYSFEIYACKTTDSVLIAKRIEVVAGDFYVISGQSNASASQYGSWSSKYARTIARIPDNDPSVLPGDTLWVQSSWSWPYTGAWGIELQKNILENYGIPTCVINGGLPGSFISYHLDRNAQDPSTPTLYGLLYRRIKAARAKRIRTFFWYQGEQEALENIPNYAAQYDKLFKYWQTDYPQVEKFMVVQIPVLFNPYYIAGTIREFQRSTRYIYPKTDHFNVSGLPGFDGIHYSLAGYQELGRRFYRFLAPMIYGGTDTSNVACPDIVKVFYSSEKKDEITLQYESNQTLVWPKDTLMDDVNGNKFLKSLRDVYFFDGDESKPAGVTAGSASGNFVTLKLAGSSTAKKLNYLPAYKGEQVKTYYGPFLKNLRGLGAFSFQEVAIADALVFSKLKAEESDRASVMVSWESAGAQTYVLEKMVENGGGYLPLKTFDSKTLSYEDTDVSAGVTYSYRIQAFSPASQSAAQTVTIKTSPILAVNPHEQASFWDIYPNPVSAQLSIDFKTSTSGTLQLFNVGGEKIKSLYLSSCSGQQLNMELLPAGPYIISFTKRDGTILSRKILKK</sequence>
<feature type="chain" id="PRO_5036885156" description="Fibronectin type-III domain-containing protein" evidence="2">
    <location>
        <begin position="25"/>
        <end position="666"/>
    </location>
</feature>
<dbReference type="Pfam" id="PF03629">
    <property type="entry name" value="SASA"/>
    <property type="match status" value="1"/>
</dbReference>
<gene>
    <name evidence="4" type="ORF">DYBT9275_00379</name>
</gene>
<protein>
    <recommendedName>
        <fullName evidence="3">Fibronectin type-III domain-containing protein</fullName>
    </recommendedName>
</protein>